<evidence type="ECO:0000256" key="2">
    <source>
        <dbReference type="ARBA" id="ARBA00008064"/>
    </source>
</evidence>
<dbReference type="InterPro" id="IPR000015">
    <property type="entry name" value="Fimb_usher"/>
</dbReference>
<dbReference type="Pfam" id="PF00577">
    <property type="entry name" value="Usher"/>
    <property type="match status" value="1"/>
</dbReference>
<keyword evidence="4" id="KW-1134">Transmembrane beta strand</keyword>
<dbReference type="RefSeq" id="WP_006657198.1">
    <property type="nucleotide sequence ID" value="NZ_ABXW01000004.1"/>
</dbReference>
<dbReference type="Gene3D" id="2.60.40.3110">
    <property type="match status" value="1"/>
</dbReference>
<dbReference type="Gene3D" id="2.60.40.2070">
    <property type="match status" value="1"/>
</dbReference>
<evidence type="ECO:0000259" key="12">
    <source>
        <dbReference type="Pfam" id="PF13953"/>
    </source>
</evidence>
<dbReference type="Gene3D" id="2.60.40.2610">
    <property type="entry name" value="Outer membrane usher protein FimD, plug domain"/>
    <property type="match status" value="1"/>
</dbReference>
<dbReference type="InterPro" id="IPR025949">
    <property type="entry name" value="PapC-like_C"/>
</dbReference>
<evidence type="ECO:0000313" key="15">
    <source>
        <dbReference type="Proteomes" id="UP000003729"/>
    </source>
</evidence>
<dbReference type="GO" id="GO:0015473">
    <property type="term" value="F:fimbrial usher porin activity"/>
    <property type="evidence" value="ECO:0007669"/>
    <property type="project" value="InterPro"/>
</dbReference>
<evidence type="ECO:0000256" key="3">
    <source>
        <dbReference type="ARBA" id="ARBA00022448"/>
    </source>
</evidence>
<evidence type="ECO:0000256" key="8">
    <source>
        <dbReference type="ARBA" id="ARBA00023136"/>
    </source>
</evidence>
<evidence type="ECO:0000256" key="4">
    <source>
        <dbReference type="ARBA" id="ARBA00022452"/>
    </source>
</evidence>
<evidence type="ECO:0000256" key="9">
    <source>
        <dbReference type="ARBA" id="ARBA00023237"/>
    </source>
</evidence>
<sequence length="860" mass="94094">MNLKMHKMPFAIIPIAFALACCLSTGNVLAEPYFDPTLLNLPEGTRVDSIDLSAFTRSESVTAGRYVVTLRINKEDQGQKEIHFSADEQGNIVPEITPALLDEYGVNVDSIPTLKSLPKDEPILSLKEALPDSQIQFDVAKLDLNINIPQVAMRHKARGAVDPSLLDQGITALLFNYQLNGSKQKFSGSQISGKNTVNSLYANMSGGLNIAAWRLRSNFLYMENKSKHSGYSTHHRESKFSRTILSRDIQRLGSELVVGETSTLNDVFDSVPFKGIRLLSNEQMLSRGERGFAPEIRGVAMSNSRIIIRQNGNIIYQTYVAPGPFVINDIYPTGAAGDLEVSIQEEDGSTRVFTQAFSSLPVMQRVGGLKYEIAAGQYDGGITDGSKEQHFMMGTLIYGLPKAITVYTGLLGANNYWSGMIGTGISLGAFGALSMDMTHAQTTIFNERKQGQSFRVRYSKNLSESGTSVDLTALRYSTKEYYSFADFNQAGYQLKENVAPWLNGRQRSSFQTYINQSLGKWGSIYLRGMRSDYWGKADTVTTLGLGYNSFYHGVSYGIDYSISRTEGNGNWPENKQVSVNMSIPFSIFSGHKSIENINSTFQVSHDNTGRTYQQVGINGQLLENKLNYQLTESGDNQDQSMMSSLSLGYQGSKGYLGGGYSYGRDSQLMYANASGGMIIHAGGVSLSQYIGNSAAVVYAPDAAGTKVNNGSTVIDLNGYGVLPHLSDYAQNVASLDVHTLPENVESKENALNLYPTKGAIVSAHFKTLKGYQAMITLQQPHNIPMGAIASLHQNEAAEEAIISGIVSDNGRVYLSGLPESGQLVIKWGKSGSERCEAPFEMEKSVENAYSSLRNLTLLCH</sequence>
<dbReference type="InterPro" id="IPR037224">
    <property type="entry name" value="PapC_N_sf"/>
</dbReference>
<dbReference type="PROSITE" id="PS51257">
    <property type="entry name" value="PROKAR_LIPOPROTEIN"/>
    <property type="match status" value="1"/>
</dbReference>
<comment type="subcellular location">
    <subcellularLocation>
        <location evidence="1 10">Cell outer membrane</location>
        <topology evidence="1 10">Multi-pass membrane protein</topology>
    </subcellularLocation>
</comment>
<accession>B6XA63</accession>
<feature type="domain" description="PapC N-terminal" evidence="13">
    <location>
        <begin position="33"/>
        <end position="181"/>
    </location>
</feature>
<reference evidence="14 15" key="2">
    <citation type="submission" date="2008-10" db="EMBL/GenBank/DDBJ databases">
        <authorList>
            <person name="Fulton L."/>
            <person name="Clifton S."/>
            <person name="Fulton B."/>
            <person name="Xu J."/>
            <person name="Minx P."/>
            <person name="Pepin K.H."/>
            <person name="Johnson M."/>
            <person name="Bhonagiri V."/>
            <person name="Nash W.E."/>
            <person name="Mardis E.R."/>
            <person name="Wilson R.K."/>
        </authorList>
    </citation>
    <scope>NUCLEOTIDE SEQUENCE [LARGE SCALE GENOMIC DNA]</scope>
    <source>
        <strain evidence="14 15">DSM 30120</strain>
    </source>
</reference>
<evidence type="ECO:0000256" key="6">
    <source>
        <dbReference type="ARBA" id="ARBA00022692"/>
    </source>
</evidence>
<protein>
    <submittedName>
        <fullName evidence="14">Fimbrial usher protein</fullName>
    </submittedName>
</protein>
<dbReference type="Gene3D" id="3.10.20.410">
    <property type="match status" value="1"/>
</dbReference>
<gene>
    <name evidence="14" type="ORF">PROVALCAL_00209</name>
</gene>
<keyword evidence="5 10" id="KW-1029">Fimbrium biogenesis</keyword>
<dbReference type="PANTHER" id="PTHR30451">
    <property type="entry name" value="OUTER MEMBRANE USHER PROTEIN"/>
    <property type="match status" value="1"/>
</dbReference>
<reference evidence="14 15" key="1">
    <citation type="submission" date="2008-10" db="EMBL/GenBank/DDBJ databases">
        <title>Draft genome sequence of Providencia alcalifaciens (DSM 30120).</title>
        <authorList>
            <person name="Sudarsanam P."/>
            <person name="Ley R."/>
            <person name="Guruge J."/>
            <person name="Turnbaugh P.J."/>
            <person name="Mahowald M."/>
            <person name="Liep D."/>
            <person name="Gordon J."/>
        </authorList>
    </citation>
    <scope>NUCLEOTIDE SEQUENCE [LARGE SCALE GENOMIC DNA]</scope>
    <source>
        <strain evidence="14 15">DSM 30120</strain>
    </source>
</reference>
<evidence type="ECO:0000259" key="13">
    <source>
        <dbReference type="Pfam" id="PF13954"/>
    </source>
</evidence>
<organism evidence="14 15">
    <name type="scientific">Providencia alcalifaciens DSM 30120</name>
    <dbReference type="NCBI Taxonomy" id="520999"/>
    <lineage>
        <taxon>Bacteria</taxon>
        <taxon>Pseudomonadati</taxon>
        <taxon>Pseudomonadota</taxon>
        <taxon>Gammaproteobacteria</taxon>
        <taxon>Enterobacterales</taxon>
        <taxon>Morganellaceae</taxon>
        <taxon>Providencia</taxon>
    </lineage>
</organism>
<evidence type="ECO:0000256" key="11">
    <source>
        <dbReference type="SAM" id="SignalP"/>
    </source>
</evidence>
<keyword evidence="8 10" id="KW-0472">Membrane</keyword>
<dbReference type="AlphaFoldDB" id="B6XA63"/>
<feature type="chain" id="PRO_5002849419" evidence="11">
    <location>
        <begin position="31"/>
        <end position="860"/>
    </location>
</feature>
<evidence type="ECO:0000256" key="7">
    <source>
        <dbReference type="ARBA" id="ARBA00022729"/>
    </source>
</evidence>
<evidence type="ECO:0000256" key="1">
    <source>
        <dbReference type="ARBA" id="ARBA00004571"/>
    </source>
</evidence>
<keyword evidence="6 10" id="KW-0812">Transmembrane</keyword>
<dbReference type="Proteomes" id="UP000003729">
    <property type="component" value="Unassembled WGS sequence"/>
</dbReference>
<dbReference type="Pfam" id="PF13953">
    <property type="entry name" value="PapC_C"/>
    <property type="match status" value="1"/>
</dbReference>
<feature type="signal peptide" evidence="11">
    <location>
        <begin position="1"/>
        <end position="30"/>
    </location>
</feature>
<dbReference type="PANTHER" id="PTHR30451:SF21">
    <property type="entry name" value="FIMBRIAL USHER DOMAIN-CONTAINING PROTEIN YDET-RELATED"/>
    <property type="match status" value="1"/>
</dbReference>
<dbReference type="PROSITE" id="PS01151">
    <property type="entry name" value="FIMBRIAL_USHER"/>
    <property type="match status" value="1"/>
</dbReference>
<dbReference type="InterPro" id="IPR043142">
    <property type="entry name" value="PapC-like_C_sf"/>
</dbReference>
<dbReference type="InterPro" id="IPR025885">
    <property type="entry name" value="PapC_N"/>
</dbReference>
<dbReference type="SUPFAM" id="SSF141729">
    <property type="entry name" value="FimD N-terminal domain-like"/>
    <property type="match status" value="1"/>
</dbReference>
<evidence type="ECO:0000256" key="10">
    <source>
        <dbReference type="RuleBase" id="RU003884"/>
    </source>
</evidence>
<dbReference type="InterPro" id="IPR042186">
    <property type="entry name" value="FimD_plug_dom"/>
</dbReference>
<name>B6XA63_9GAMM</name>
<proteinExistence type="inferred from homology"/>
<dbReference type="InterPro" id="IPR018030">
    <property type="entry name" value="Fimbrial_membr_usher_CS"/>
</dbReference>
<comment type="similarity">
    <text evidence="2 10">Belongs to the fimbrial export usher family.</text>
</comment>
<dbReference type="GO" id="GO:0009279">
    <property type="term" value="C:cell outer membrane"/>
    <property type="evidence" value="ECO:0007669"/>
    <property type="project" value="UniProtKB-SubCell"/>
</dbReference>
<dbReference type="eggNOG" id="COG3188">
    <property type="taxonomic scope" value="Bacteria"/>
</dbReference>
<keyword evidence="9 10" id="KW-0998">Cell outer membrane</keyword>
<dbReference type="GO" id="GO:0009297">
    <property type="term" value="P:pilus assembly"/>
    <property type="evidence" value="ECO:0007669"/>
    <property type="project" value="InterPro"/>
</dbReference>
<dbReference type="GeneID" id="57291151"/>
<keyword evidence="7 11" id="KW-0732">Signal</keyword>
<keyword evidence="3 10" id="KW-0813">Transport</keyword>
<comment type="caution">
    <text evidence="14">The sequence shown here is derived from an EMBL/GenBank/DDBJ whole genome shotgun (WGS) entry which is preliminary data.</text>
</comment>
<dbReference type="EMBL" id="ABXW01000004">
    <property type="protein sequence ID" value="EEB47616.1"/>
    <property type="molecule type" value="Genomic_DNA"/>
</dbReference>
<feature type="domain" description="PapC-like C-terminal" evidence="12">
    <location>
        <begin position="774"/>
        <end position="841"/>
    </location>
</feature>
<evidence type="ECO:0000313" key="14">
    <source>
        <dbReference type="EMBL" id="EEB47616.1"/>
    </source>
</evidence>
<dbReference type="Pfam" id="PF13954">
    <property type="entry name" value="PapC_N"/>
    <property type="match status" value="1"/>
</dbReference>
<evidence type="ECO:0000256" key="5">
    <source>
        <dbReference type="ARBA" id="ARBA00022558"/>
    </source>
</evidence>